<reference evidence="2 3" key="1">
    <citation type="submission" date="2024-11" db="EMBL/GenBank/DDBJ databases">
        <title>A near-complete genome assembly of Cinchona calisaya.</title>
        <authorList>
            <person name="Lian D.C."/>
            <person name="Zhao X.W."/>
            <person name="Wei L."/>
        </authorList>
    </citation>
    <scope>NUCLEOTIDE SEQUENCE [LARGE SCALE GENOMIC DNA]</scope>
    <source>
        <tissue evidence="2">Nenye</tissue>
    </source>
</reference>
<dbReference type="PANTHER" id="PTHR34461">
    <property type="entry name" value="EXPRESSED PROTEIN"/>
    <property type="match status" value="1"/>
</dbReference>
<keyword evidence="3" id="KW-1185">Reference proteome</keyword>
<dbReference type="EMBL" id="JBJUIK010000013">
    <property type="protein sequence ID" value="KAL3507194.1"/>
    <property type="molecule type" value="Genomic_DNA"/>
</dbReference>
<accession>A0ABD2YIG7</accession>
<feature type="region of interest" description="Disordered" evidence="1">
    <location>
        <begin position="159"/>
        <end position="191"/>
    </location>
</feature>
<protein>
    <submittedName>
        <fullName evidence="2">Uncharacterized protein</fullName>
    </submittedName>
</protein>
<evidence type="ECO:0000313" key="2">
    <source>
        <dbReference type="EMBL" id="KAL3507194.1"/>
    </source>
</evidence>
<evidence type="ECO:0000256" key="1">
    <source>
        <dbReference type="SAM" id="MobiDB-lite"/>
    </source>
</evidence>
<feature type="compositionally biased region" description="Polar residues" evidence="1">
    <location>
        <begin position="14"/>
        <end position="24"/>
    </location>
</feature>
<dbReference type="PANTHER" id="PTHR34461:SF4">
    <property type="entry name" value="OS01G0101800 PROTEIN"/>
    <property type="match status" value="1"/>
</dbReference>
<sequence>MESSMNIRPRKVKQYSSSTTSSNPFMGRFTRSKSKVHLHQNRSGRAWTDNPSHKSIHHPHLLINSPLKKRERAHLVRLENEASLDLSIKDLRARARRVFSPTTAIVEGENGDYGVGLDFKEENCNGSSKMLANCENVELGIKGSDSDLCFGPGFSMAHKKEEENRESVDPTPKDPGPEIENHEPVKNEDEVDLNKIRSPKKDKIGVDKKTGSISSSGMILNSSSRRKVFKSPSSFSYRRLLPFLMEMAKNDSSTSSIERVDKEFSCKVQNSITVESNLPSVLTDTNTAKIDNIGEHFDDLKSLEKGYIENVQNKLHVEGQELHGHNKKLPQMEEGSFVEEVTKGNGITGVDELIEDCVQTTPPDATIFSDLDIHYARTNGKVNVLKTGNHVFGNPSNVSMCNNQTFMHKKSHQSPTRRNSTISAAKMILSPCSRSKIFKTSSSFSYRRLLPFLMDVAKRSANTCQSPNIQKNLGSNQYSALLTSSDKDVPLNKNEVDKFQEKQKAEGSEPNFPIIDKVHCVDGLPDGISPNLSTPFMSSCSSNGNSNSESFDDISQPDVPNCSQIEMTSLDKHAQNKPRKLEVLLPVADLRVCDGESNCSAEMSIPTINRESFPRESVVEVLQHEQVDIGKNCNAQGQGYPEGKADDIICVSLDQNSSKFGAFSVQGTDNSIKGILKRNPRGCRGLCNCLNCASFRLHAERAFEFSRNQMLDAEEVVLGLINELAELRSMLENPVVDGSDHASIQLNQVREACKKALKSEQEAKQRLIQMTEDMNVHCRITPLKRPRVTFSRNVEQKSILSRDLSVSP</sequence>
<proteinExistence type="predicted"/>
<dbReference type="AlphaFoldDB" id="A0ABD2YIG7"/>
<feature type="region of interest" description="Disordered" evidence="1">
    <location>
        <begin position="1"/>
        <end position="28"/>
    </location>
</feature>
<name>A0ABD2YIG7_9GENT</name>
<feature type="region of interest" description="Disordered" evidence="1">
    <location>
        <begin position="540"/>
        <end position="562"/>
    </location>
</feature>
<organism evidence="2 3">
    <name type="scientific">Cinchona calisaya</name>
    <dbReference type="NCBI Taxonomy" id="153742"/>
    <lineage>
        <taxon>Eukaryota</taxon>
        <taxon>Viridiplantae</taxon>
        <taxon>Streptophyta</taxon>
        <taxon>Embryophyta</taxon>
        <taxon>Tracheophyta</taxon>
        <taxon>Spermatophyta</taxon>
        <taxon>Magnoliopsida</taxon>
        <taxon>eudicotyledons</taxon>
        <taxon>Gunneridae</taxon>
        <taxon>Pentapetalae</taxon>
        <taxon>asterids</taxon>
        <taxon>lamiids</taxon>
        <taxon>Gentianales</taxon>
        <taxon>Rubiaceae</taxon>
        <taxon>Cinchonoideae</taxon>
        <taxon>Cinchoneae</taxon>
        <taxon>Cinchona</taxon>
    </lineage>
</organism>
<comment type="caution">
    <text evidence="2">The sequence shown here is derived from an EMBL/GenBank/DDBJ whole genome shotgun (WGS) entry which is preliminary data.</text>
</comment>
<evidence type="ECO:0000313" key="3">
    <source>
        <dbReference type="Proteomes" id="UP001630127"/>
    </source>
</evidence>
<dbReference type="Proteomes" id="UP001630127">
    <property type="component" value="Unassembled WGS sequence"/>
</dbReference>
<feature type="compositionally biased region" description="Low complexity" evidence="1">
    <location>
        <begin position="540"/>
        <end position="549"/>
    </location>
</feature>
<gene>
    <name evidence="2" type="ORF">ACH5RR_032576</name>
</gene>